<sequence length="668" mass="74929">MEHQKCYVFNRQGGRPAKKRRLNNSNLPSSWPLRETTYNELWAAQEKRINDVLSEVNKATTGEITAFVSAAATESRTSACRIPTGLVVAGPSIASHRTLFEHLGRDIVTQTRSAFVLLTSAECPNLKTLLKDLIKNATARSTEDDEDDEVAGNASQKGPKLLNYDLQLLYLWFRIQNLDQVVVAFQDSEAFDGSLLGEAIELFKFWSDRVPFVLLFGIATTVETLENKLPRSAKRCIEGQKFDVTQADKVLERVFHAAIDGDDVPLRLGPSLSTQLLDRQKDHVQSVDAFIEGLKYAYMSHFYANPLSLLLRQDIRYEQLSSDDIEAVRNLDSFRQLAERLLDDGEAALVRYLLESDIVLFKNVKEQLEEGQLRISNMVKAIETLYALRRCSPKMPIIPRSSLYVRAVSGELNGSPAVRELLLSVKKASSDILVQILDALLASTPEDALSIMLSLRERLVALMESNEDSSTPLRSEHDLRNETFRTTIVAQKVELSKQKSALSKKDAAYSKLVDECHSRLEAYFAEMFINPQELFLHEIFLYDLKSPHKDAFTPRPRYAVERALSAPQDYLGCDCCHSAAGSDGTESTLSSTQPSTAILYQLYLESGSLINVSDLWSAFQAIMVDDDDEQSLTMALFQRALAELRCLGLIKSSRKKTDHVAKLAWKGL</sequence>
<dbReference type="Proteomes" id="UP001172680">
    <property type="component" value="Unassembled WGS sequence"/>
</dbReference>
<reference evidence="1" key="1">
    <citation type="submission" date="2022-10" db="EMBL/GenBank/DDBJ databases">
        <title>Culturing micro-colonial fungi from biological soil crusts in the Mojave desert and describing Neophaeococcomyces mojavensis, and introducing the new genera and species Taxawa tesnikishii.</title>
        <authorList>
            <person name="Kurbessoian T."/>
            <person name="Stajich J.E."/>
        </authorList>
    </citation>
    <scope>NUCLEOTIDE SEQUENCE</scope>
    <source>
        <strain evidence="1">JES_115</strain>
    </source>
</reference>
<proteinExistence type="predicted"/>
<keyword evidence="2" id="KW-1185">Reference proteome</keyword>
<accession>A0ACC2ZLE3</accession>
<organism evidence="1 2">
    <name type="scientific">Coniosporium tulheliwenetii</name>
    <dbReference type="NCBI Taxonomy" id="3383036"/>
    <lineage>
        <taxon>Eukaryota</taxon>
        <taxon>Fungi</taxon>
        <taxon>Dikarya</taxon>
        <taxon>Ascomycota</taxon>
        <taxon>Pezizomycotina</taxon>
        <taxon>Dothideomycetes</taxon>
        <taxon>Dothideomycetes incertae sedis</taxon>
        <taxon>Coniosporium</taxon>
    </lineage>
</organism>
<dbReference type="EMBL" id="JAPDRP010000003">
    <property type="protein sequence ID" value="KAJ9648359.1"/>
    <property type="molecule type" value="Genomic_DNA"/>
</dbReference>
<gene>
    <name evidence="1" type="primary">ORC3</name>
    <name evidence="1" type="ORF">H2199_001213</name>
</gene>
<name>A0ACC2ZLE3_9PEZI</name>
<evidence type="ECO:0000313" key="2">
    <source>
        <dbReference type="Proteomes" id="UP001172680"/>
    </source>
</evidence>
<protein>
    <submittedName>
        <fullName evidence="1">Origin recognition complex subunit 3</fullName>
    </submittedName>
</protein>
<evidence type="ECO:0000313" key="1">
    <source>
        <dbReference type="EMBL" id="KAJ9648359.1"/>
    </source>
</evidence>
<comment type="caution">
    <text evidence="1">The sequence shown here is derived from an EMBL/GenBank/DDBJ whole genome shotgun (WGS) entry which is preliminary data.</text>
</comment>